<keyword evidence="1" id="KW-0677">Repeat</keyword>
<dbReference type="SMART" id="SM00028">
    <property type="entry name" value="TPR"/>
    <property type="match status" value="7"/>
</dbReference>
<proteinExistence type="predicted"/>
<sequence>MKNNESVKVWQDEITLPTYPVAPPEKAPLFIESRAYQGSSGKVYPLPVTEKIEDKPVDQTYQAIYLENQYLKVMILPELGGRIQRAYDKTNDYDFVYYNHVIKPALVGLTGPWISGGIEFNWPQHHRPTTYSPVEYAYEENADGSATVFVSELDQMYGTKGMGKFTLYPDKAYIEIKGQLYNNTDLPQTFLWWANPAVPVNDHTYSVFPPDVNAVMDHGKRAVSTFPIATGEYYKFDYSEGVDISMYKNVEVPTSYMAAHSDYDFIGNYDGQLEAGLLHVADHHISPGKKQWTWGNADFGQAWDRNLTDEDGPYIELMTGVYTDNQPDFTWLKPHEEKTFTQYFMPYKGVGRVKNATKNAAANLTFGNGIGEVAIYTTAAYENLRLTINDSDGGVIYEKSLTLDPGSSFTDTFTSELTADSSTGCTLMLTTSKGETLVSYTVPKTELAATPEPAEKLPAPLELKSTEELYLAGQHLEQYRHATREPADYYEEGLRRDPTDIRLNNAYGLLKMRRGHLEEAKALFEAAINKQTWKNPNPYYGESYFNLGLVQVLLGEDAQAYDAFYKSTWSYETESPGYYWLATLACKQKNYESALEFLGQSLLRNWHDIKARTLKIACLRALGRDTKEELTRALEIDPLYIGLLFEEGHCTGDFTKFQKVMRGCINNYLELALLYMDAGLYADALAILENITTLSPMANYYQGYIYQLLGDSKKALLAYQAGEKVNPDGCFPSKIIEMLILTDATKVLPEAPFANYYLGNLLYDKKQYKAATKRWETCTNLRPDYGMAYRNLSIAYYNKEKNPEKALAAIEKAYTLDPDYPRLLMEYDQMRAINRVAPEARLELLEEKLGVVKERDALYVNYINLLNLTGKYTEALDHISNHLFHPWEGGEGKVSGAYRYALTGNAIKAMGAGNYQEAIALLEKTLTYPENLGEGKLPNVQDNIAHYYLGKCYQAQGMDEKAHHYFILASKGIDEPASVLYYNDQPSDTMLYQGLACEELADNKSAKRNYHLLKSFGEKHLFDEVEYDFFAVSLPEFNIYQEDIGDNNVTYCNYLIALSEIGLKNYSEAERRLHELLEVHPDHQGALMHLKYIERMK</sequence>
<evidence type="ECO:0000313" key="4">
    <source>
        <dbReference type="EMBL" id="MCP1109037.1"/>
    </source>
</evidence>
<evidence type="ECO:0000259" key="3">
    <source>
        <dbReference type="Pfam" id="PF17128"/>
    </source>
</evidence>
<organism evidence="4 5">
    <name type="scientific">Ohessyouella blattaphilus</name>
    <dbReference type="NCBI Taxonomy" id="2949333"/>
    <lineage>
        <taxon>Bacteria</taxon>
        <taxon>Bacillati</taxon>
        <taxon>Bacillota</taxon>
        <taxon>Clostridia</taxon>
        <taxon>Lachnospirales</taxon>
        <taxon>Lachnospiraceae</taxon>
        <taxon>Ohessyouella</taxon>
    </lineage>
</organism>
<evidence type="ECO:0000256" key="2">
    <source>
        <dbReference type="ARBA" id="ARBA00022803"/>
    </source>
</evidence>
<dbReference type="RefSeq" id="WP_262067936.1">
    <property type="nucleotide sequence ID" value="NZ_JAMXOC010000001.1"/>
</dbReference>
<dbReference type="Gene3D" id="1.25.40.10">
    <property type="entry name" value="Tetratricopeptide repeat domain"/>
    <property type="match status" value="5"/>
</dbReference>
<dbReference type="Proteomes" id="UP001523565">
    <property type="component" value="Unassembled WGS sequence"/>
</dbReference>
<reference evidence="4 5" key="1">
    <citation type="journal article" date="2022" name="Genome Biol. Evol.">
        <title>Host diet, physiology and behaviors set the stage for Lachnospiraceae cladogenesis.</title>
        <authorList>
            <person name="Vera-Ponce De Leon A."/>
            <person name="Schneider M."/>
            <person name="Jahnes B.C."/>
            <person name="Sadowski V."/>
            <person name="Camuy-Velez L.A."/>
            <person name="Duan J."/>
            <person name="Sabree Z.L."/>
        </authorList>
    </citation>
    <scope>NUCLEOTIDE SEQUENCE [LARGE SCALE GENOMIC DNA]</scope>
    <source>
        <strain evidence="4 5">PAL227</strain>
    </source>
</reference>
<dbReference type="InterPro" id="IPR051012">
    <property type="entry name" value="CellSynth/LPSAsmb/PSIAsmb"/>
</dbReference>
<keyword evidence="2" id="KW-0802">TPR repeat</keyword>
<gene>
    <name evidence="4" type="ORF">NK118_02110</name>
</gene>
<name>A0ABT1EIA4_9FIRM</name>
<dbReference type="Pfam" id="PF17128">
    <property type="entry name" value="DUF5107"/>
    <property type="match status" value="1"/>
</dbReference>
<dbReference type="InterPro" id="IPR033396">
    <property type="entry name" value="DUF5107"/>
</dbReference>
<evidence type="ECO:0000256" key="1">
    <source>
        <dbReference type="ARBA" id="ARBA00022737"/>
    </source>
</evidence>
<dbReference type="SUPFAM" id="SSF48452">
    <property type="entry name" value="TPR-like"/>
    <property type="match status" value="3"/>
</dbReference>
<dbReference type="PANTHER" id="PTHR45586:SF1">
    <property type="entry name" value="LIPOPOLYSACCHARIDE ASSEMBLY PROTEIN B"/>
    <property type="match status" value="1"/>
</dbReference>
<dbReference type="PANTHER" id="PTHR45586">
    <property type="entry name" value="TPR REPEAT-CONTAINING PROTEIN PA4667"/>
    <property type="match status" value="1"/>
</dbReference>
<dbReference type="InterPro" id="IPR011990">
    <property type="entry name" value="TPR-like_helical_dom_sf"/>
</dbReference>
<comment type="caution">
    <text evidence="4">The sequence shown here is derived from an EMBL/GenBank/DDBJ whole genome shotgun (WGS) entry which is preliminary data.</text>
</comment>
<accession>A0ABT1EIA4</accession>
<evidence type="ECO:0000313" key="5">
    <source>
        <dbReference type="Proteomes" id="UP001523565"/>
    </source>
</evidence>
<dbReference type="Pfam" id="PF13432">
    <property type="entry name" value="TPR_16"/>
    <property type="match status" value="2"/>
</dbReference>
<dbReference type="InterPro" id="IPR019734">
    <property type="entry name" value="TPR_rpt"/>
</dbReference>
<dbReference type="EMBL" id="JAMZFV010000001">
    <property type="protein sequence ID" value="MCP1109037.1"/>
    <property type="molecule type" value="Genomic_DNA"/>
</dbReference>
<protein>
    <submittedName>
        <fullName evidence="4">DUF5107 domain-containing protein</fullName>
    </submittedName>
</protein>
<feature type="domain" description="DUF5107" evidence="3">
    <location>
        <begin position="42"/>
        <end position="345"/>
    </location>
</feature>
<keyword evidence="5" id="KW-1185">Reference proteome</keyword>